<keyword evidence="3" id="KW-0611">Plant defense</keyword>
<dbReference type="InterPro" id="IPR000157">
    <property type="entry name" value="TIR_dom"/>
</dbReference>
<evidence type="ECO:0000313" key="6">
    <source>
        <dbReference type="RefSeq" id="XP_048136626.1"/>
    </source>
</evidence>
<feature type="domain" description="TIR" evidence="4">
    <location>
        <begin position="1"/>
        <end position="139"/>
    </location>
</feature>
<evidence type="ECO:0000256" key="1">
    <source>
        <dbReference type="ARBA" id="ARBA00022614"/>
    </source>
</evidence>
<evidence type="ECO:0000313" key="5">
    <source>
        <dbReference type="Proteomes" id="UP000827889"/>
    </source>
</evidence>
<dbReference type="SUPFAM" id="SSF52200">
    <property type="entry name" value="Toll/Interleukin receptor TIR domain"/>
    <property type="match status" value="1"/>
</dbReference>
<dbReference type="PANTHER" id="PTHR11017:SF570">
    <property type="entry name" value="DISEASE RESISTANCE PROTEIN (TIR-NBS CLASS)-RELATED"/>
    <property type="match status" value="1"/>
</dbReference>
<dbReference type="PANTHER" id="PTHR11017">
    <property type="entry name" value="LEUCINE-RICH REPEAT-CONTAINING PROTEIN"/>
    <property type="match status" value="1"/>
</dbReference>
<dbReference type="Gene3D" id="3.40.50.10140">
    <property type="entry name" value="Toll/interleukin-1 receptor homology (TIR) domain"/>
    <property type="match status" value="1"/>
</dbReference>
<organism evidence="5 6">
    <name type="scientific">Rhodamnia argentea</name>
    <dbReference type="NCBI Taxonomy" id="178133"/>
    <lineage>
        <taxon>Eukaryota</taxon>
        <taxon>Viridiplantae</taxon>
        <taxon>Streptophyta</taxon>
        <taxon>Embryophyta</taxon>
        <taxon>Tracheophyta</taxon>
        <taxon>Spermatophyta</taxon>
        <taxon>Magnoliopsida</taxon>
        <taxon>eudicotyledons</taxon>
        <taxon>Gunneridae</taxon>
        <taxon>Pentapetalae</taxon>
        <taxon>rosids</taxon>
        <taxon>malvids</taxon>
        <taxon>Myrtales</taxon>
        <taxon>Myrtaceae</taxon>
        <taxon>Myrtoideae</taxon>
        <taxon>Myrteae</taxon>
        <taxon>Australasian group</taxon>
        <taxon>Rhodamnia</taxon>
    </lineage>
</organism>
<evidence type="ECO:0000259" key="4">
    <source>
        <dbReference type="PROSITE" id="PS50104"/>
    </source>
</evidence>
<dbReference type="PROSITE" id="PS50104">
    <property type="entry name" value="TIR"/>
    <property type="match status" value="1"/>
</dbReference>
<protein>
    <submittedName>
        <fullName evidence="6">Disease resistance protein RUN1-like</fullName>
    </submittedName>
</protein>
<dbReference type="Pfam" id="PF01582">
    <property type="entry name" value="TIR"/>
    <property type="match status" value="1"/>
</dbReference>
<dbReference type="Pfam" id="PF23598">
    <property type="entry name" value="LRR_14"/>
    <property type="match status" value="2"/>
</dbReference>
<dbReference type="SMART" id="SM00369">
    <property type="entry name" value="LRR_TYP"/>
    <property type="match status" value="2"/>
</dbReference>
<dbReference type="InterPro" id="IPR002182">
    <property type="entry name" value="NB-ARC"/>
</dbReference>
<evidence type="ECO:0000256" key="3">
    <source>
        <dbReference type="ARBA" id="ARBA00022821"/>
    </source>
</evidence>
<dbReference type="InterPro" id="IPR032675">
    <property type="entry name" value="LRR_dom_sf"/>
</dbReference>
<dbReference type="Proteomes" id="UP000827889">
    <property type="component" value="Chromosome 6"/>
</dbReference>
<dbReference type="Gene3D" id="3.80.10.10">
    <property type="entry name" value="Ribonuclease Inhibitor"/>
    <property type="match status" value="4"/>
</dbReference>
<dbReference type="PRINTS" id="PR00364">
    <property type="entry name" value="DISEASERSIST"/>
</dbReference>
<sequence>MIEAGILVFGDSESLHVGKRIGDELLRAIESSKIYIPIFSKNYASSHWCLRELGHMVECTSKSNGNKEILPIFLDVEPDDVKLKTNLYNKALSKHRKKFYTEVGSWKKALFEVDGIKGWNWKKDESQVDVVQSVIQTVLAKLNVGFKKNVTEDLVGVDARVEAMIEMLHVESDNVRFLGIHGMGGIGKTTLAKVMFNQLSSHFEGCNFLSDIGETSRRHGMVHLQKKLLSKFPDARSILDQIDDVDDGTNMIKRVLSKKKVLIVLDDVDEKEQLKGLAGKGNWFGSGSRIIITTRDQSVLMIEGEATGEGLVEKSTKISTYEVGEMKFSHALNLFSRHAFRRESPPSHYLSLSTEVVSTLGNLPLAVEITGSSLNGKSEAFWEDTLKKLKEAPPKEVQRKLMVTFERLDHAQRQVFLDIACFFVNRDKTYPFYMWDNCGYCPHNAIEVLFLMSLVKIRDNNTFWMHDQVQHLGREIVRQENLKDPRERSRVWNCEEALSILKSKEAAKKLKVLNLNHCDNLRRTPEFSTLVSLEILILCGCSELIEIDPSIGKLKLLIALNLDGCTSLQELPEEIGCLQALTKIDLPNTLHELPEIFGNLKSLLTFDVPNRRISKLPYSIGGLVKIRQLDLSNCAQIKELPDSVGKLQSLVELDLSGTSIDHLPDSIGNLKQLKLLRMSNSGITNIPTAIGLVEKLEELDAHDCSKLIEIDPSIGKLKLLIALNLGGCTSLQELPEEIGCLQALTKIVLPNTLHELPEIFGNLKSLLTFDVPNRQISKLPYSIGGLVKIRRLDLSNCEQIKELPDSIGKLQSLVELNLLGTSIDHLPDSIGNLKQLKLLKLSCERVKFLPQLPSSVRELELRNLTTTQSLDFSNLKSLSTLEFYSCSLSEFSGIHDAELEVLHMRRCSFGKLDPLFQLEMKRLTTLKILWCEFFLPKVLDLSRMKNMQRLDLYGCKLLVEIRGLEELGSLCSLEVVACKSMERMLDLSKLRKLRKLRIGKCPKLRSVEGLNHLKSLKGLWIHDCCSLESLADTSNLDLEFSTVYGCEQLSEQLNNQDSYGRCNHAYDMFHGINALCPES</sequence>
<dbReference type="Gene3D" id="1.10.8.430">
    <property type="entry name" value="Helical domain of apoptotic protease-activating factors"/>
    <property type="match status" value="1"/>
</dbReference>
<gene>
    <name evidence="6" type="primary">LOC115733476</name>
</gene>
<dbReference type="GeneID" id="115733476"/>
<proteinExistence type="predicted"/>
<evidence type="ECO:0000256" key="2">
    <source>
        <dbReference type="ARBA" id="ARBA00022737"/>
    </source>
</evidence>
<dbReference type="SUPFAM" id="SSF52058">
    <property type="entry name" value="L domain-like"/>
    <property type="match status" value="2"/>
</dbReference>
<dbReference type="InterPro" id="IPR042197">
    <property type="entry name" value="Apaf_helical"/>
</dbReference>
<name>A0ABM3HJ55_9MYRT</name>
<keyword evidence="5" id="KW-1185">Reference proteome</keyword>
<dbReference type="Pfam" id="PF00931">
    <property type="entry name" value="NB-ARC"/>
    <property type="match status" value="1"/>
</dbReference>
<reference evidence="6" key="1">
    <citation type="submission" date="2025-08" db="UniProtKB">
        <authorList>
            <consortium name="RefSeq"/>
        </authorList>
    </citation>
    <scope>IDENTIFICATION</scope>
    <source>
        <tissue evidence="6">Leaf</tissue>
    </source>
</reference>
<dbReference type="Gene3D" id="3.40.50.300">
    <property type="entry name" value="P-loop containing nucleotide triphosphate hydrolases"/>
    <property type="match status" value="1"/>
</dbReference>
<dbReference type="RefSeq" id="XP_048136626.1">
    <property type="nucleotide sequence ID" value="XM_048280669.1"/>
</dbReference>
<keyword evidence="1" id="KW-0433">Leucine-rich repeat</keyword>
<dbReference type="InterPro" id="IPR044974">
    <property type="entry name" value="Disease_R_plants"/>
</dbReference>
<dbReference type="InterPro" id="IPR058192">
    <property type="entry name" value="WHD_ROQ1-like"/>
</dbReference>
<dbReference type="Pfam" id="PF23282">
    <property type="entry name" value="WHD_ROQ1"/>
    <property type="match status" value="1"/>
</dbReference>
<dbReference type="InterPro" id="IPR035897">
    <property type="entry name" value="Toll_tir_struct_dom_sf"/>
</dbReference>
<keyword evidence="2" id="KW-0677">Repeat</keyword>
<dbReference type="SMART" id="SM00255">
    <property type="entry name" value="TIR"/>
    <property type="match status" value="1"/>
</dbReference>
<dbReference type="InterPro" id="IPR003591">
    <property type="entry name" value="Leu-rich_rpt_typical-subtyp"/>
</dbReference>
<accession>A0ABM3HJ55</accession>
<dbReference type="SUPFAM" id="SSF52540">
    <property type="entry name" value="P-loop containing nucleoside triphosphate hydrolases"/>
    <property type="match status" value="1"/>
</dbReference>
<dbReference type="InterPro" id="IPR027417">
    <property type="entry name" value="P-loop_NTPase"/>
</dbReference>
<dbReference type="InterPro" id="IPR055414">
    <property type="entry name" value="LRR_R13L4/SHOC2-like"/>
</dbReference>